<evidence type="ECO:0000256" key="6">
    <source>
        <dbReference type="ARBA" id="ARBA00023136"/>
    </source>
</evidence>
<dbReference type="GO" id="GO:0015276">
    <property type="term" value="F:ligand-gated monoatomic ion channel activity"/>
    <property type="evidence" value="ECO:0007669"/>
    <property type="project" value="InterPro"/>
</dbReference>
<evidence type="ECO:0000256" key="7">
    <source>
        <dbReference type="ARBA" id="ARBA00023170"/>
    </source>
</evidence>
<dbReference type="Proteomes" id="UP000198287">
    <property type="component" value="Unassembled WGS sequence"/>
</dbReference>
<accession>A0A226EBC1</accession>
<evidence type="ECO:0000256" key="3">
    <source>
        <dbReference type="ARBA" id="ARBA00022475"/>
    </source>
</evidence>
<keyword evidence="6 9" id="KW-0472">Membrane</keyword>
<dbReference type="GO" id="GO:0005886">
    <property type="term" value="C:plasma membrane"/>
    <property type="evidence" value="ECO:0007669"/>
    <property type="project" value="UniProtKB-SubCell"/>
</dbReference>
<comment type="caution">
    <text evidence="11">The sequence shown here is derived from an EMBL/GenBank/DDBJ whole genome shotgun (WGS) entry which is preliminary data.</text>
</comment>
<keyword evidence="3" id="KW-1003">Cell membrane</keyword>
<feature type="transmembrane region" description="Helical" evidence="9">
    <location>
        <begin position="6"/>
        <end position="25"/>
    </location>
</feature>
<organism evidence="11 12">
    <name type="scientific">Folsomia candida</name>
    <name type="common">Springtail</name>
    <dbReference type="NCBI Taxonomy" id="158441"/>
    <lineage>
        <taxon>Eukaryota</taxon>
        <taxon>Metazoa</taxon>
        <taxon>Ecdysozoa</taxon>
        <taxon>Arthropoda</taxon>
        <taxon>Hexapoda</taxon>
        <taxon>Collembola</taxon>
        <taxon>Entomobryomorpha</taxon>
        <taxon>Isotomoidea</taxon>
        <taxon>Isotomidae</taxon>
        <taxon>Proisotominae</taxon>
        <taxon>Folsomia</taxon>
    </lineage>
</organism>
<dbReference type="GO" id="GO:0050906">
    <property type="term" value="P:detection of stimulus involved in sensory perception"/>
    <property type="evidence" value="ECO:0007669"/>
    <property type="project" value="UniProtKB-ARBA"/>
</dbReference>
<keyword evidence="5 9" id="KW-1133">Transmembrane helix</keyword>
<gene>
    <name evidence="11" type="ORF">Fcan01_10974</name>
</gene>
<keyword evidence="8" id="KW-0325">Glycoprotein</keyword>
<evidence type="ECO:0000256" key="2">
    <source>
        <dbReference type="ARBA" id="ARBA00008685"/>
    </source>
</evidence>
<keyword evidence="12" id="KW-1185">Reference proteome</keyword>
<evidence type="ECO:0000256" key="8">
    <source>
        <dbReference type="ARBA" id="ARBA00023180"/>
    </source>
</evidence>
<evidence type="ECO:0000256" key="9">
    <source>
        <dbReference type="SAM" id="Phobius"/>
    </source>
</evidence>
<comment type="subcellular location">
    <subcellularLocation>
        <location evidence="1">Cell membrane</location>
        <topology evidence="1">Multi-pass membrane protein</topology>
    </subcellularLocation>
</comment>
<proteinExistence type="inferred from homology"/>
<sequence length="624" mass="70996">MPVTLLAHRILFVFVVFFTDQLFGFDRIVNFIRQISRNEASECGIFFIRKAKLGEAKDGLIRNVVVNQIGAVVPYYGAEYLESEQNVSNQLLTYPPSANLMRMSPICKLAVISMGDSPDGVDKFLREIKNQNTDYWIWISSNLVELDQLLLSPVFPDQINYKVGVALDQSGNLVIRSVCFFCDNGNPTFLTYSNVRDPFTFTYFPDFTENLNGKIITLSVPRIVSLIEQDPDINGGIRNIKRGRHKQLFNDYLTLALNFTYHAIPSTGHGTGVRLANGTMIGTMGDLMSGKADISVVTARSRSRRASTLVSLLVFKMITVSLNMLGMSDVMSYSHRGVISTNPWGIRHQIFFVLTTYLDQDCVLPRCTPLRCMAALWLFFTLIITTIYRSKMVSLLAFPLYEDLPESYEDLVNSDYTYAFLREGDSGWDFLRASTHPVFVKFVANMEVIGAKGGLDCMRGVVTKRKYACIIYSISSPYVIARNMSDAEARDLVLAPETTYMVFVGIALQGGSIYRTNLDRWLSRIHPFHLEAIWTAQDEYETIRLPRIKWLQETNQTDEMTRDLEEVNNLTLKHILGAFYALAACLLISLVLFLHELIRFRMRCSNFGEIIFPHENIQKSMWIQ</sequence>
<evidence type="ECO:0000259" key="10">
    <source>
        <dbReference type="Pfam" id="PF00060"/>
    </source>
</evidence>
<feature type="domain" description="Ionotropic glutamate receptor C-terminal" evidence="10">
    <location>
        <begin position="316"/>
        <end position="584"/>
    </location>
</feature>
<dbReference type="Pfam" id="PF00060">
    <property type="entry name" value="Lig_chan"/>
    <property type="match status" value="1"/>
</dbReference>
<feature type="transmembrane region" description="Helical" evidence="9">
    <location>
        <begin position="575"/>
        <end position="594"/>
    </location>
</feature>
<dbReference type="PANTHER" id="PTHR42643">
    <property type="entry name" value="IONOTROPIC RECEPTOR 20A-RELATED"/>
    <property type="match status" value="1"/>
</dbReference>
<evidence type="ECO:0000313" key="11">
    <source>
        <dbReference type="EMBL" id="OXA53986.1"/>
    </source>
</evidence>
<dbReference type="OrthoDB" id="6506757at2759"/>
<dbReference type="Gene3D" id="1.10.287.70">
    <property type="match status" value="1"/>
</dbReference>
<comment type="similarity">
    <text evidence="2">Belongs to the glutamate-gated ion channel (TC 1.A.10.1) family.</text>
</comment>
<evidence type="ECO:0000256" key="1">
    <source>
        <dbReference type="ARBA" id="ARBA00004651"/>
    </source>
</evidence>
<evidence type="ECO:0000256" key="4">
    <source>
        <dbReference type="ARBA" id="ARBA00022692"/>
    </source>
</evidence>
<dbReference type="AlphaFoldDB" id="A0A226EBC1"/>
<evidence type="ECO:0000256" key="5">
    <source>
        <dbReference type="ARBA" id="ARBA00022989"/>
    </source>
</evidence>
<dbReference type="SUPFAM" id="SSF53850">
    <property type="entry name" value="Periplasmic binding protein-like II"/>
    <property type="match status" value="1"/>
</dbReference>
<dbReference type="InterPro" id="IPR052192">
    <property type="entry name" value="Insect_Ionotropic_Sensory_Rcpt"/>
</dbReference>
<dbReference type="PANTHER" id="PTHR42643:SF24">
    <property type="entry name" value="IONOTROPIC RECEPTOR 60A"/>
    <property type="match status" value="1"/>
</dbReference>
<dbReference type="STRING" id="158441.A0A226EBC1"/>
<reference evidence="11 12" key="1">
    <citation type="submission" date="2015-12" db="EMBL/GenBank/DDBJ databases">
        <title>The genome of Folsomia candida.</title>
        <authorList>
            <person name="Faddeeva A."/>
            <person name="Derks M.F."/>
            <person name="Anvar Y."/>
            <person name="Smit S."/>
            <person name="Van Straalen N."/>
            <person name="Roelofs D."/>
        </authorList>
    </citation>
    <scope>NUCLEOTIDE SEQUENCE [LARGE SCALE GENOMIC DNA]</scope>
    <source>
        <strain evidence="11 12">VU population</strain>
        <tissue evidence="11">Whole body</tissue>
    </source>
</reference>
<name>A0A226EBC1_FOLCA</name>
<keyword evidence="4 9" id="KW-0812">Transmembrane</keyword>
<protein>
    <submittedName>
        <fullName evidence="11">Glutamate receptor 2</fullName>
    </submittedName>
</protein>
<dbReference type="InterPro" id="IPR001320">
    <property type="entry name" value="Iontro_rcpt_C"/>
</dbReference>
<evidence type="ECO:0000313" key="12">
    <source>
        <dbReference type="Proteomes" id="UP000198287"/>
    </source>
</evidence>
<dbReference type="EMBL" id="LNIX01000005">
    <property type="protein sequence ID" value="OXA53986.1"/>
    <property type="molecule type" value="Genomic_DNA"/>
</dbReference>
<keyword evidence="7 11" id="KW-0675">Receptor</keyword>